<comment type="cofactor">
    <cofactor evidence="1">
        <name>FAD</name>
        <dbReference type="ChEBI" id="CHEBI:57692"/>
    </cofactor>
</comment>
<sequence>MAGNDQQADLPILIIGGGCNGLILAHALNRNGIRGRDWGIGLHWATALLESLIGEERWKHIDQAMVDPYMKPAPVEYMPILNGKTGELLAKKPVEDLRRVLRSRLRTFAAEELPDLRLGKKLERISYAEDGKSVTAHFADGTSETGRLLIGADGSQSRVRRELVGLERAAVKRLPLVATFITASFPADYAVSLRKIADNALVSLWPHPDNMCGALTLMDGIDKDHPENWRYTSYVAWQSSPEEQAAEVAAGMSIRDRLRQAKEKSKAFSNPIRRCFELLPDDHQEVYWFGLSNWDPSLPEHKWDNHNGLVTLVGDAAHPMTFHRGQGLSHGLVDLFNLVKLLTNPEGRSQAELIDAYEAEMRPRAGEEVQLSETNSIMLHDGPRITESPMVKRGLSYGSGSTEKPNSTVQVV</sequence>
<feature type="domain" description="FAD-binding" evidence="8">
    <location>
        <begin position="94"/>
        <end position="370"/>
    </location>
</feature>
<dbReference type="PANTHER" id="PTHR47178:SF3">
    <property type="entry name" value="FAD-BINDING DOMAIN-CONTAINING PROTEIN"/>
    <property type="match status" value="1"/>
</dbReference>
<evidence type="ECO:0000256" key="3">
    <source>
        <dbReference type="ARBA" id="ARBA00022630"/>
    </source>
</evidence>
<proteinExistence type="predicted"/>
<dbReference type="EMBL" id="JBANMG010000006">
    <property type="protein sequence ID" value="KAK6951836.1"/>
    <property type="molecule type" value="Genomic_DNA"/>
</dbReference>
<evidence type="ECO:0000256" key="2">
    <source>
        <dbReference type="ARBA" id="ARBA00005179"/>
    </source>
</evidence>
<name>A0AAX6MHA8_9PEZI</name>
<dbReference type="Proteomes" id="UP001369815">
    <property type="component" value="Unassembled WGS sequence"/>
</dbReference>
<keyword evidence="5" id="KW-0560">Oxidoreductase</keyword>
<dbReference type="InterPro" id="IPR036188">
    <property type="entry name" value="FAD/NAD-bd_sf"/>
</dbReference>
<keyword evidence="4" id="KW-0274">FAD</keyword>
<keyword evidence="10" id="KW-1185">Reference proteome</keyword>
<feature type="compositionally biased region" description="Polar residues" evidence="7">
    <location>
        <begin position="398"/>
        <end position="412"/>
    </location>
</feature>
<dbReference type="SUPFAM" id="SSF51905">
    <property type="entry name" value="FAD/NAD(P)-binding domain"/>
    <property type="match status" value="1"/>
</dbReference>
<evidence type="ECO:0000259" key="8">
    <source>
        <dbReference type="Pfam" id="PF01494"/>
    </source>
</evidence>
<dbReference type="PRINTS" id="PR00420">
    <property type="entry name" value="RNGMNOXGNASE"/>
</dbReference>
<accession>A0AAX6MHA8</accession>
<evidence type="ECO:0000256" key="5">
    <source>
        <dbReference type="ARBA" id="ARBA00023002"/>
    </source>
</evidence>
<dbReference type="Pfam" id="PF01494">
    <property type="entry name" value="FAD_binding_3"/>
    <property type="match status" value="1"/>
</dbReference>
<keyword evidence="6" id="KW-0503">Monooxygenase</keyword>
<dbReference type="AlphaFoldDB" id="A0AAX6MHA8"/>
<evidence type="ECO:0000256" key="4">
    <source>
        <dbReference type="ARBA" id="ARBA00022827"/>
    </source>
</evidence>
<comment type="pathway">
    <text evidence="2">Secondary metabolite biosynthesis.</text>
</comment>
<keyword evidence="3" id="KW-0285">Flavoprotein</keyword>
<evidence type="ECO:0000256" key="1">
    <source>
        <dbReference type="ARBA" id="ARBA00001974"/>
    </source>
</evidence>
<dbReference type="GO" id="GO:0004497">
    <property type="term" value="F:monooxygenase activity"/>
    <property type="evidence" value="ECO:0007669"/>
    <property type="project" value="UniProtKB-KW"/>
</dbReference>
<dbReference type="InterPro" id="IPR002938">
    <property type="entry name" value="FAD-bd"/>
</dbReference>
<gene>
    <name evidence="9" type="ORF">Daesc_006361</name>
</gene>
<evidence type="ECO:0000313" key="10">
    <source>
        <dbReference type="Proteomes" id="UP001369815"/>
    </source>
</evidence>
<dbReference type="Gene3D" id="3.50.50.60">
    <property type="entry name" value="FAD/NAD(P)-binding domain"/>
    <property type="match status" value="1"/>
</dbReference>
<evidence type="ECO:0000256" key="6">
    <source>
        <dbReference type="ARBA" id="ARBA00023033"/>
    </source>
</evidence>
<reference evidence="9 10" key="1">
    <citation type="journal article" date="2024" name="Front Chem Biol">
        <title>Unveiling the potential of Daldinia eschscholtzii MFLUCC 19-0629 through bioactivity and bioinformatics studies for enhanced sustainable agriculture production.</title>
        <authorList>
            <person name="Brooks S."/>
            <person name="Weaver J.A."/>
            <person name="Klomchit A."/>
            <person name="Alharthi S.A."/>
            <person name="Onlamun T."/>
            <person name="Nurani R."/>
            <person name="Vong T.K."/>
            <person name="Alberti F."/>
            <person name="Greco C."/>
        </authorList>
    </citation>
    <scope>NUCLEOTIDE SEQUENCE [LARGE SCALE GENOMIC DNA]</scope>
    <source>
        <strain evidence="9">MFLUCC 19-0629</strain>
    </source>
</reference>
<organism evidence="9 10">
    <name type="scientific">Daldinia eschscholtzii</name>
    <dbReference type="NCBI Taxonomy" id="292717"/>
    <lineage>
        <taxon>Eukaryota</taxon>
        <taxon>Fungi</taxon>
        <taxon>Dikarya</taxon>
        <taxon>Ascomycota</taxon>
        <taxon>Pezizomycotina</taxon>
        <taxon>Sordariomycetes</taxon>
        <taxon>Xylariomycetidae</taxon>
        <taxon>Xylariales</taxon>
        <taxon>Hypoxylaceae</taxon>
        <taxon>Daldinia</taxon>
    </lineage>
</organism>
<comment type="caution">
    <text evidence="9">The sequence shown here is derived from an EMBL/GenBank/DDBJ whole genome shotgun (WGS) entry which is preliminary data.</text>
</comment>
<evidence type="ECO:0000313" key="9">
    <source>
        <dbReference type="EMBL" id="KAK6951836.1"/>
    </source>
</evidence>
<dbReference type="GO" id="GO:0071949">
    <property type="term" value="F:FAD binding"/>
    <property type="evidence" value="ECO:0007669"/>
    <property type="project" value="InterPro"/>
</dbReference>
<protein>
    <recommendedName>
        <fullName evidence="8">FAD-binding domain-containing protein</fullName>
    </recommendedName>
</protein>
<feature type="region of interest" description="Disordered" evidence="7">
    <location>
        <begin position="380"/>
        <end position="412"/>
    </location>
</feature>
<evidence type="ECO:0000256" key="7">
    <source>
        <dbReference type="SAM" id="MobiDB-lite"/>
    </source>
</evidence>
<dbReference type="PANTHER" id="PTHR47178">
    <property type="entry name" value="MONOOXYGENASE, FAD-BINDING"/>
    <property type="match status" value="1"/>
</dbReference>